<comment type="similarity">
    <text evidence="1">Belongs to the LOB domain-containing protein family.</text>
</comment>
<proteinExistence type="inferred from homology"/>
<dbReference type="PANTHER" id="PTHR31301:SF15">
    <property type="entry name" value="LOB DOMAIN-CONTAINING PROTEIN 12"/>
    <property type="match status" value="1"/>
</dbReference>
<dbReference type="HOGENOM" id="CLU_158928_0_0_1"/>
<evidence type="ECO:0000313" key="3">
    <source>
        <dbReference type="EMBL" id="EAY93996.1"/>
    </source>
</evidence>
<gene>
    <name evidence="3" type="ORF">OsI_15773</name>
</gene>
<dbReference type="Proteomes" id="UP000007015">
    <property type="component" value="Chromosome 4"/>
</dbReference>
<evidence type="ECO:0000259" key="2">
    <source>
        <dbReference type="Pfam" id="PF03195"/>
    </source>
</evidence>
<evidence type="ECO:0000256" key="1">
    <source>
        <dbReference type="ARBA" id="ARBA00005474"/>
    </source>
</evidence>
<protein>
    <recommendedName>
        <fullName evidence="2">LOB domain-containing protein</fullName>
    </recommendedName>
</protein>
<organism evidence="3 4">
    <name type="scientific">Oryza sativa subsp. indica</name>
    <name type="common">Rice</name>
    <dbReference type="NCBI Taxonomy" id="39946"/>
    <lineage>
        <taxon>Eukaryota</taxon>
        <taxon>Viridiplantae</taxon>
        <taxon>Streptophyta</taxon>
        <taxon>Embryophyta</taxon>
        <taxon>Tracheophyta</taxon>
        <taxon>Spermatophyta</taxon>
        <taxon>Magnoliopsida</taxon>
        <taxon>Liliopsida</taxon>
        <taxon>Poales</taxon>
        <taxon>Poaceae</taxon>
        <taxon>BOP clade</taxon>
        <taxon>Oryzoideae</taxon>
        <taxon>Oryzeae</taxon>
        <taxon>Oryzinae</taxon>
        <taxon>Oryza</taxon>
        <taxon>Oryza sativa</taxon>
    </lineage>
</organism>
<reference evidence="3 4" key="1">
    <citation type="journal article" date="2005" name="PLoS Biol.">
        <title>The genomes of Oryza sativa: a history of duplications.</title>
        <authorList>
            <person name="Yu J."/>
            <person name="Wang J."/>
            <person name="Lin W."/>
            <person name="Li S."/>
            <person name="Li H."/>
            <person name="Zhou J."/>
            <person name="Ni P."/>
            <person name="Dong W."/>
            <person name="Hu S."/>
            <person name="Zeng C."/>
            <person name="Zhang J."/>
            <person name="Zhang Y."/>
            <person name="Li R."/>
            <person name="Xu Z."/>
            <person name="Li S."/>
            <person name="Li X."/>
            <person name="Zheng H."/>
            <person name="Cong L."/>
            <person name="Lin L."/>
            <person name="Yin J."/>
            <person name="Geng J."/>
            <person name="Li G."/>
            <person name="Shi J."/>
            <person name="Liu J."/>
            <person name="Lv H."/>
            <person name="Li J."/>
            <person name="Wang J."/>
            <person name="Deng Y."/>
            <person name="Ran L."/>
            <person name="Shi X."/>
            <person name="Wang X."/>
            <person name="Wu Q."/>
            <person name="Li C."/>
            <person name="Ren X."/>
            <person name="Wang J."/>
            <person name="Wang X."/>
            <person name="Li D."/>
            <person name="Liu D."/>
            <person name="Zhang X."/>
            <person name="Ji Z."/>
            <person name="Zhao W."/>
            <person name="Sun Y."/>
            <person name="Zhang Z."/>
            <person name="Bao J."/>
            <person name="Han Y."/>
            <person name="Dong L."/>
            <person name="Ji J."/>
            <person name="Chen P."/>
            <person name="Wu S."/>
            <person name="Liu J."/>
            <person name="Xiao Y."/>
            <person name="Bu D."/>
            <person name="Tan J."/>
            <person name="Yang L."/>
            <person name="Ye C."/>
            <person name="Zhang J."/>
            <person name="Xu J."/>
            <person name="Zhou Y."/>
            <person name="Yu Y."/>
            <person name="Zhang B."/>
            <person name="Zhuang S."/>
            <person name="Wei H."/>
            <person name="Liu B."/>
            <person name="Lei M."/>
            <person name="Yu H."/>
            <person name="Li Y."/>
            <person name="Xu H."/>
            <person name="Wei S."/>
            <person name="He X."/>
            <person name="Fang L."/>
            <person name="Zhang Z."/>
            <person name="Zhang Y."/>
            <person name="Huang X."/>
            <person name="Su Z."/>
            <person name="Tong W."/>
            <person name="Li J."/>
            <person name="Tong Z."/>
            <person name="Li S."/>
            <person name="Ye J."/>
            <person name="Wang L."/>
            <person name="Fang L."/>
            <person name="Lei T."/>
            <person name="Chen C."/>
            <person name="Chen H."/>
            <person name="Xu Z."/>
            <person name="Li H."/>
            <person name="Huang H."/>
            <person name="Zhang F."/>
            <person name="Xu H."/>
            <person name="Li N."/>
            <person name="Zhao C."/>
            <person name="Li S."/>
            <person name="Dong L."/>
            <person name="Huang Y."/>
            <person name="Li L."/>
            <person name="Xi Y."/>
            <person name="Qi Q."/>
            <person name="Li W."/>
            <person name="Zhang B."/>
            <person name="Hu W."/>
            <person name="Zhang Y."/>
            <person name="Tian X."/>
            <person name="Jiao Y."/>
            <person name="Liang X."/>
            <person name="Jin J."/>
            <person name="Gao L."/>
            <person name="Zheng W."/>
            <person name="Hao B."/>
            <person name="Liu S."/>
            <person name="Wang W."/>
            <person name="Yuan L."/>
            <person name="Cao M."/>
            <person name="McDermott J."/>
            <person name="Samudrala R."/>
            <person name="Wang J."/>
            <person name="Wong G.K."/>
            <person name="Yang H."/>
        </authorList>
    </citation>
    <scope>NUCLEOTIDE SEQUENCE [LARGE SCALE GENOMIC DNA]</scope>
    <source>
        <strain evidence="4">cv. 93-11</strain>
    </source>
</reference>
<keyword evidence="4" id="KW-1185">Reference proteome</keyword>
<sequence>MLIKDYLYHVHSDFIHGKARLYLQQCGRRDQRVKLPTCAGGSEEIRQELPVQQQGDTVSSLVYEANDRMRDPVYDCVRAISFLQNQVSQLQMQLAIGQGENLCIQMQHRRFAAQYRVNRPNLAISQDPLGS</sequence>
<dbReference type="AlphaFoldDB" id="A2XT36"/>
<dbReference type="STRING" id="39946.A2XT36"/>
<dbReference type="PANTHER" id="PTHR31301">
    <property type="entry name" value="LOB DOMAIN-CONTAINING PROTEIN 4-RELATED"/>
    <property type="match status" value="1"/>
</dbReference>
<dbReference type="Gramene" id="BGIOSGA016336-TA">
    <property type="protein sequence ID" value="BGIOSGA016336-PA"/>
    <property type="gene ID" value="BGIOSGA016336"/>
</dbReference>
<feature type="domain" description="LOB" evidence="2">
    <location>
        <begin position="46"/>
        <end position="95"/>
    </location>
</feature>
<dbReference type="InterPro" id="IPR004883">
    <property type="entry name" value="LOB"/>
</dbReference>
<dbReference type="Pfam" id="PF03195">
    <property type="entry name" value="LOB"/>
    <property type="match status" value="1"/>
</dbReference>
<dbReference type="EMBL" id="CM000129">
    <property type="protein sequence ID" value="EAY93996.1"/>
    <property type="molecule type" value="Genomic_DNA"/>
</dbReference>
<evidence type="ECO:0000313" key="4">
    <source>
        <dbReference type="Proteomes" id="UP000007015"/>
    </source>
</evidence>
<name>A2XT36_ORYSI</name>
<accession>A2XT36</accession>